<proteinExistence type="predicted"/>
<gene>
    <name evidence="3" type="ORF">FTV88_2201</name>
</gene>
<dbReference type="Gene3D" id="3.40.1550.10">
    <property type="entry name" value="CheC-like"/>
    <property type="match status" value="1"/>
</dbReference>
<dbReference type="InterPro" id="IPR028976">
    <property type="entry name" value="CheC-like_sf"/>
</dbReference>
<evidence type="ECO:0000259" key="2">
    <source>
        <dbReference type="Pfam" id="PF13690"/>
    </source>
</evidence>
<keyword evidence="4" id="KW-1185">Reference proteome</keyword>
<sequence>MKAEYVNAFYLATREVFQLMLDLDTEKGSLQVVEAIVSSKDASVLLGVTGDIRGTILFCFPKAMTLEMVKIMAGMQMDEIDSFVSSALGEVANIIGGNALTQLSQKSYICDIAPPQIFVGQYTSSSMNNEKALLLTLKSSIGEFDVIIYLKERA</sequence>
<dbReference type="Proteomes" id="UP000366051">
    <property type="component" value="Chromosome"/>
</dbReference>
<dbReference type="InterPro" id="IPR028051">
    <property type="entry name" value="CheX-like_dom"/>
</dbReference>
<evidence type="ECO:0000313" key="4">
    <source>
        <dbReference type="Proteomes" id="UP000366051"/>
    </source>
</evidence>
<dbReference type="PANTHER" id="PTHR39452">
    <property type="entry name" value="CHEY-P PHOSPHATASE CHEX"/>
    <property type="match status" value="1"/>
</dbReference>
<dbReference type="PANTHER" id="PTHR39452:SF1">
    <property type="entry name" value="CHEY-P PHOSPHATASE CHEX"/>
    <property type="match status" value="1"/>
</dbReference>
<keyword evidence="1" id="KW-0145">Chemotaxis</keyword>
<dbReference type="InterPro" id="IPR038756">
    <property type="entry name" value="CheX-like"/>
</dbReference>
<name>A0A5Q2N358_9FIRM</name>
<protein>
    <submittedName>
        <fullName evidence="3">Chemotaxis protein CheX</fullName>
    </submittedName>
</protein>
<accession>A0A5Q2N358</accession>
<dbReference type="EMBL" id="CP045875">
    <property type="protein sequence ID" value="QGG48299.1"/>
    <property type="molecule type" value="Genomic_DNA"/>
</dbReference>
<dbReference type="AlphaFoldDB" id="A0A5Q2N358"/>
<dbReference type="KEGG" id="hcv:FTV88_2201"/>
<dbReference type="RefSeq" id="WP_153725519.1">
    <property type="nucleotide sequence ID" value="NZ_CP045875.1"/>
</dbReference>
<dbReference type="Pfam" id="PF13690">
    <property type="entry name" value="CheX"/>
    <property type="match status" value="1"/>
</dbReference>
<reference evidence="4" key="1">
    <citation type="submission" date="2019-11" db="EMBL/GenBank/DDBJ databases">
        <title>Genome sequence of Heliorestis convoluta strain HH, an alkaliphilic and minimalistic phototrophic bacterium from a soda lake in Egypt.</title>
        <authorList>
            <person name="Dewey E.D."/>
            <person name="Stokes L.M."/>
            <person name="Burchell B.M."/>
            <person name="Shaffer K.N."/>
            <person name="Huntington A.M."/>
            <person name="Baker J.M."/>
            <person name="Nadendla S."/>
            <person name="Giglio M.G."/>
            <person name="Touchman J.W."/>
            <person name="Blankenship R.E."/>
            <person name="Madigan M.T."/>
            <person name="Sattley W.M."/>
        </authorList>
    </citation>
    <scope>NUCLEOTIDE SEQUENCE [LARGE SCALE GENOMIC DNA]</scope>
    <source>
        <strain evidence="4">HH</strain>
    </source>
</reference>
<evidence type="ECO:0000256" key="1">
    <source>
        <dbReference type="ARBA" id="ARBA00022500"/>
    </source>
</evidence>
<organism evidence="3 4">
    <name type="scientific">Heliorestis convoluta</name>
    <dbReference type="NCBI Taxonomy" id="356322"/>
    <lineage>
        <taxon>Bacteria</taxon>
        <taxon>Bacillati</taxon>
        <taxon>Bacillota</taxon>
        <taxon>Clostridia</taxon>
        <taxon>Eubacteriales</taxon>
        <taxon>Heliobacteriaceae</taxon>
        <taxon>Heliorestis</taxon>
    </lineage>
</organism>
<dbReference type="SUPFAM" id="SSF103039">
    <property type="entry name" value="CheC-like"/>
    <property type="match status" value="1"/>
</dbReference>
<feature type="domain" description="Chemotaxis phosphatase CheX-like" evidence="2">
    <location>
        <begin position="43"/>
        <end position="125"/>
    </location>
</feature>
<evidence type="ECO:0000313" key="3">
    <source>
        <dbReference type="EMBL" id="QGG48299.1"/>
    </source>
</evidence>
<dbReference type="GO" id="GO:0006935">
    <property type="term" value="P:chemotaxis"/>
    <property type="evidence" value="ECO:0007669"/>
    <property type="project" value="UniProtKB-KW"/>
</dbReference>
<dbReference type="OrthoDB" id="9788100at2"/>
<dbReference type="CDD" id="cd17906">
    <property type="entry name" value="CheX"/>
    <property type="match status" value="1"/>
</dbReference>